<dbReference type="InterPro" id="IPR033877">
    <property type="entry name" value="Frm2/Hbn1"/>
</dbReference>
<evidence type="ECO:0000256" key="2">
    <source>
        <dbReference type="ARBA" id="ARBA00022490"/>
    </source>
</evidence>
<dbReference type="Proteomes" id="UP000515800">
    <property type="component" value="Chromosome"/>
</dbReference>
<evidence type="ECO:0000256" key="1">
    <source>
        <dbReference type="ARBA" id="ARBA00004496"/>
    </source>
</evidence>
<dbReference type="AlphaFoldDB" id="A0A7G9T4E9"/>
<dbReference type="SUPFAM" id="SSF55469">
    <property type="entry name" value="FMN-dependent nitroreductase-like"/>
    <property type="match status" value="1"/>
</dbReference>
<organism evidence="5 6">
    <name type="scientific">Weissella diestrammenae</name>
    <dbReference type="NCBI Taxonomy" id="1162633"/>
    <lineage>
        <taxon>Bacteria</taxon>
        <taxon>Bacillati</taxon>
        <taxon>Bacillota</taxon>
        <taxon>Bacilli</taxon>
        <taxon>Lactobacillales</taxon>
        <taxon>Lactobacillaceae</taxon>
        <taxon>Weissella</taxon>
    </lineage>
</organism>
<proteinExistence type="predicted"/>
<evidence type="ECO:0000259" key="4">
    <source>
        <dbReference type="Pfam" id="PF00881"/>
    </source>
</evidence>
<dbReference type="InterPro" id="IPR029479">
    <property type="entry name" value="Nitroreductase"/>
</dbReference>
<dbReference type="PANTHER" id="PTHR43035:SF1">
    <property type="entry name" value="FATTY ACID REPRESSION MUTANT PROTEIN 2-RELATED"/>
    <property type="match status" value="1"/>
</dbReference>
<dbReference type="FunFam" id="3.40.109.10:FF:000001">
    <property type="entry name" value="Nitroreductase family"/>
    <property type="match status" value="1"/>
</dbReference>
<evidence type="ECO:0000313" key="6">
    <source>
        <dbReference type="Proteomes" id="UP000515800"/>
    </source>
</evidence>
<protein>
    <submittedName>
        <fullName evidence="5">Nitroreductase family protein</fullName>
    </submittedName>
</protein>
<evidence type="ECO:0000313" key="5">
    <source>
        <dbReference type="EMBL" id="QNN74974.1"/>
    </source>
</evidence>
<dbReference type="PANTHER" id="PTHR43035">
    <property type="entry name" value="FATTY ACID REPRESSION MUTANT PROTEIN 2-RELATED"/>
    <property type="match status" value="1"/>
</dbReference>
<reference evidence="5 6" key="1">
    <citation type="submission" date="2020-08" db="EMBL/GenBank/DDBJ databases">
        <title>Genome sequence of Weissella diestrammenae KACC 16890T.</title>
        <authorList>
            <person name="Hyun D.-W."/>
            <person name="Bae J.-W."/>
        </authorList>
    </citation>
    <scope>NUCLEOTIDE SEQUENCE [LARGE SCALE GENOMIC DNA]</scope>
    <source>
        <strain evidence="5 6">KACC 16890</strain>
    </source>
</reference>
<dbReference type="KEGG" id="wdi:H9L19_06180"/>
<keyword evidence="6" id="KW-1185">Reference proteome</keyword>
<accession>A0A7G9T4E9</accession>
<dbReference type="GO" id="GO:0005737">
    <property type="term" value="C:cytoplasm"/>
    <property type="evidence" value="ECO:0007669"/>
    <property type="project" value="UniProtKB-SubCell"/>
</dbReference>
<comment type="subcellular location">
    <subcellularLocation>
        <location evidence="1">Cytoplasm</location>
    </subcellularLocation>
</comment>
<dbReference type="CDD" id="cd02140">
    <property type="entry name" value="Frm2-like"/>
    <property type="match status" value="1"/>
</dbReference>
<feature type="domain" description="Nitroreductase" evidence="4">
    <location>
        <begin position="13"/>
        <end position="180"/>
    </location>
</feature>
<sequence>MTLAENFLNLEAKRRSIYALGKQVTVGDDQLVSLIETAIKEAPTSFNNQTVRAVILFGEKHDQAWDLVADRLKSEVPDEAAWEATQNKVNGFKAGYATVLFYTDTDVVKQFENDFALYADNFYDWSEQGHGIATYATWLAITEAGLGGTIQHYNPLIDDSFAQAFDIPSNWRLRSQFVIGSIEAPAGEKTYLADDDRFKVLK</sequence>
<dbReference type="InterPro" id="IPR000415">
    <property type="entry name" value="Nitroreductase-like"/>
</dbReference>
<dbReference type="RefSeq" id="WP_187528809.1">
    <property type="nucleotide sequence ID" value="NZ_CP060724.1"/>
</dbReference>
<gene>
    <name evidence="5" type="ORF">H9L19_06180</name>
</gene>
<evidence type="ECO:0000256" key="3">
    <source>
        <dbReference type="ARBA" id="ARBA00023002"/>
    </source>
</evidence>
<keyword evidence="3" id="KW-0560">Oxidoreductase</keyword>
<name>A0A7G9T4E9_9LACO</name>
<dbReference type="Gene3D" id="3.40.109.10">
    <property type="entry name" value="NADH Oxidase"/>
    <property type="match status" value="1"/>
</dbReference>
<dbReference type="GO" id="GO:0016491">
    <property type="term" value="F:oxidoreductase activity"/>
    <property type="evidence" value="ECO:0007669"/>
    <property type="project" value="UniProtKB-KW"/>
</dbReference>
<dbReference type="Pfam" id="PF00881">
    <property type="entry name" value="Nitroreductase"/>
    <property type="match status" value="1"/>
</dbReference>
<dbReference type="EMBL" id="CP060724">
    <property type="protein sequence ID" value="QNN74974.1"/>
    <property type="molecule type" value="Genomic_DNA"/>
</dbReference>
<keyword evidence="2" id="KW-0963">Cytoplasm</keyword>
<dbReference type="GO" id="GO:0034599">
    <property type="term" value="P:cellular response to oxidative stress"/>
    <property type="evidence" value="ECO:0007669"/>
    <property type="project" value="InterPro"/>
</dbReference>